<feature type="signal peptide" evidence="2">
    <location>
        <begin position="1"/>
        <end position="25"/>
    </location>
</feature>
<accession>A0A509E7P9</accession>
<dbReference type="EMBL" id="CABFPH010000006">
    <property type="protein sequence ID" value="VUD70180.1"/>
    <property type="molecule type" value="Genomic_DNA"/>
</dbReference>
<feature type="compositionally biased region" description="Polar residues" evidence="1">
    <location>
        <begin position="24"/>
        <end position="36"/>
    </location>
</feature>
<name>A0A509E7P9_9HYPH</name>
<evidence type="ECO:0000313" key="3">
    <source>
        <dbReference type="EMBL" id="VUD70180.1"/>
    </source>
</evidence>
<sequence>MSKPIAMRLAATLGLFAFMAGPASAQNPDLTTNPENTGRAATATRAAETDSDLREYQVAKSARVSLAQAVSTAESGGGRKGGRAIDADFGKAGGGNPSNYAIKVVYPDGRLIEYAIDADSGEPYRAEDQPVERYFTRLKASDFRNSKTSLKDAIELAERTAKGGKAYEAEVGREGDAVEYRIKVALLDREVVIEIGADGTAKGG</sequence>
<evidence type="ECO:0000256" key="2">
    <source>
        <dbReference type="SAM" id="SignalP"/>
    </source>
</evidence>
<feature type="chain" id="PRO_5021364181" description="PepSY domain-containing protein" evidence="2">
    <location>
        <begin position="26"/>
        <end position="204"/>
    </location>
</feature>
<proteinExistence type="predicted"/>
<evidence type="ECO:0008006" key="5">
    <source>
        <dbReference type="Google" id="ProtNLM"/>
    </source>
</evidence>
<reference evidence="3 4" key="1">
    <citation type="submission" date="2019-06" db="EMBL/GenBank/DDBJ databases">
        <authorList>
            <person name="Rodrigo-Torres L."/>
            <person name="Arahal R. D."/>
            <person name="Lucena T."/>
        </authorList>
    </citation>
    <scope>NUCLEOTIDE SEQUENCE [LARGE SCALE GENOMIC DNA]</scope>
    <source>
        <strain evidence="3 4">SB0023/3</strain>
    </source>
</reference>
<dbReference type="AlphaFoldDB" id="A0A509E7P9"/>
<dbReference type="Proteomes" id="UP000410984">
    <property type="component" value="Unassembled WGS sequence"/>
</dbReference>
<feature type="region of interest" description="Disordered" evidence="1">
    <location>
        <begin position="24"/>
        <end position="48"/>
    </location>
</feature>
<keyword evidence="2" id="KW-0732">Signal</keyword>
<keyword evidence="4" id="KW-1185">Reference proteome</keyword>
<evidence type="ECO:0000256" key="1">
    <source>
        <dbReference type="SAM" id="MobiDB-lite"/>
    </source>
</evidence>
<gene>
    <name evidence="3" type="ORF">MET9862_00743</name>
</gene>
<organism evidence="3 4">
    <name type="scientific">Methylobacterium symbioticum</name>
    <dbReference type="NCBI Taxonomy" id="2584084"/>
    <lineage>
        <taxon>Bacteria</taxon>
        <taxon>Pseudomonadati</taxon>
        <taxon>Pseudomonadota</taxon>
        <taxon>Alphaproteobacteria</taxon>
        <taxon>Hyphomicrobiales</taxon>
        <taxon>Methylobacteriaceae</taxon>
        <taxon>Methylobacterium</taxon>
    </lineage>
</organism>
<evidence type="ECO:0000313" key="4">
    <source>
        <dbReference type="Proteomes" id="UP000410984"/>
    </source>
</evidence>
<protein>
    <recommendedName>
        <fullName evidence="5">PepSY domain-containing protein</fullName>
    </recommendedName>
</protein>